<sequence>MTAEQLFELRDDGLRHELVEGVLHTMALAFVRADRVPDADTSGFPALAPDLVVEVVSPSDRATQVTAEALEWLHAGVRLVWVVDPETRTVTAYRPDGVRVLRGEDTLDGGDVLPGSGLPLAELRG</sequence>
<dbReference type="InterPro" id="IPR012296">
    <property type="entry name" value="Nuclease_put_TT1808"/>
</dbReference>
<dbReference type="Proteomes" id="UP000198373">
    <property type="component" value="Unassembled WGS sequence"/>
</dbReference>
<dbReference type="InterPro" id="IPR011335">
    <property type="entry name" value="Restrct_endonuc-II-like"/>
</dbReference>
<keyword evidence="2" id="KW-0255">Endonuclease</keyword>
<dbReference type="GO" id="GO:0004519">
    <property type="term" value="F:endonuclease activity"/>
    <property type="evidence" value="ECO:0007669"/>
    <property type="project" value="UniProtKB-KW"/>
</dbReference>
<dbReference type="Gene3D" id="3.90.1570.10">
    <property type="entry name" value="tt1808, chain A"/>
    <property type="match status" value="1"/>
</dbReference>
<dbReference type="CDD" id="cd06260">
    <property type="entry name" value="DUF820-like"/>
    <property type="match status" value="1"/>
</dbReference>
<organism evidence="2 3">
    <name type="scientific">Geodermatophilus pulveris</name>
    <dbReference type="NCBI Taxonomy" id="1564159"/>
    <lineage>
        <taxon>Bacteria</taxon>
        <taxon>Bacillati</taxon>
        <taxon>Actinomycetota</taxon>
        <taxon>Actinomycetes</taxon>
        <taxon>Geodermatophilales</taxon>
        <taxon>Geodermatophilaceae</taxon>
        <taxon>Geodermatophilus</taxon>
    </lineage>
</organism>
<accession>A0A239DC10</accession>
<dbReference type="EMBL" id="FZOO01000003">
    <property type="protein sequence ID" value="SNS29837.1"/>
    <property type="molecule type" value="Genomic_DNA"/>
</dbReference>
<dbReference type="AlphaFoldDB" id="A0A239DC10"/>
<keyword evidence="3" id="KW-1185">Reference proteome</keyword>
<dbReference type="RefSeq" id="WP_218822284.1">
    <property type="nucleotide sequence ID" value="NZ_FZOO01000003.1"/>
</dbReference>
<evidence type="ECO:0000313" key="2">
    <source>
        <dbReference type="EMBL" id="SNS29837.1"/>
    </source>
</evidence>
<reference evidence="3" key="1">
    <citation type="submission" date="2017-06" db="EMBL/GenBank/DDBJ databases">
        <authorList>
            <person name="Varghese N."/>
            <person name="Submissions S."/>
        </authorList>
    </citation>
    <scope>NUCLEOTIDE SEQUENCE [LARGE SCALE GENOMIC DNA]</scope>
    <source>
        <strain evidence="3">DSM 46839</strain>
    </source>
</reference>
<evidence type="ECO:0000259" key="1">
    <source>
        <dbReference type="Pfam" id="PF05685"/>
    </source>
</evidence>
<dbReference type="SUPFAM" id="SSF52980">
    <property type="entry name" value="Restriction endonuclease-like"/>
    <property type="match status" value="1"/>
</dbReference>
<feature type="domain" description="Putative restriction endonuclease" evidence="1">
    <location>
        <begin position="29"/>
        <end position="120"/>
    </location>
</feature>
<evidence type="ECO:0000313" key="3">
    <source>
        <dbReference type="Proteomes" id="UP000198373"/>
    </source>
</evidence>
<dbReference type="Pfam" id="PF05685">
    <property type="entry name" value="Uma2"/>
    <property type="match status" value="1"/>
</dbReference>
<protein>
    <submittedName>
        <fullName evidence="2">Putative restriction endonuclease</fullName>
    </submittedName>
</protein>
<keyword evidence="2" id="KW-0540">Nuclease</keyword>
<keyword evidence="2" id="KW-0378">Hydrolase</keyword>
<dbReference type="PANTHER" id="PTHR34107">
    <property type="entry name" value="SLL0198 PROTEIN-RELATED"/>
    <property type="match status" value="1"/>
</dbReference>
<gene>
    <name evidence="2" type="ORF">SAMN06893096_103112</name>
</gene>
<name>A0A239DC10_9ACTN</name>
<proteinExistence type="predicted"/>
<dbReference type="InterPro" id="IPR008538">
    <property type="entry name" value="Uma2"/>
</dbReference>
<dbReference type="PANTHER" id="PTHR34107:SF1">
    <property type="entry name" value="SLL0198 PROTEIN"/>
    <property type="match status" value="1"/>
</dbReference>